<dbReference type="Pfam" id="PF12832">
    <property type="entry name" value="MFS_1_like"/>
    <property type="match status" value="1"/>
</dbReference>
<feature type="transmembrane region" description="Helical" evidence="8">
    <location>
        <begin position="201"/>
        <end position="219"/>
    </location>
</feature>
<gene>
    <name evidence="10" type="ORF">D1953_14590</name>
</gene>
<reference evidence="10 11" key="1">
    <citation type="submission" date="2018-08" db="EMBL/GenBank/DDBJ databases">
        <title>Bacillus jemisoniae sp. nov., Bacillus chryseoplanitiae sp. nov., Bacillus resnikiae sp. nov., and Bacillus frankliniae sp. nov., isolated from Viking spacecraft and associated surfaces.</title>
        <authorList>
            <person name="Seuylemezian A."/>
            <person name="Vaishampayan P."/>
        </authorList>
    </citation>
    <scope>NUCLEOTIDE SEQUENCE [LARGE SCALE GENOMIC DNA]</scope>
    <source>
        <strain evidence="10 11">MA001</strain>
    </source>
</reference>
<evidence type="ECO:0000256" key="5">
    <source>
        <dbReference type="ARBA" id="ARBA00022692"/>
    </source>
</evidence>
<name>A0A398B829_9BACI</name>
<sequence length="384" mass="42671">MNSQRWLSLNFYTFFFTWGIFLPYWTGWLIAEKNLSVSAASMIMGTGMIVRACSTLFLFPLFTRIYSLSVVMKCLAVGSLGVVLLYISFDTYSSLFIITVLFSAVYPNLLPAMESSASVLVSTGKIHYGRSRSWGSLGYTIALLIVGAGTALFQEAAILWLMIIGLVAIVFSQFQAAPVVLHVKAKLINQVDEKGSLNKLFASEGFVIVLLISILLQGSHASYYNYGFVYLQDLGVDSFYIGLILNVAIVCEIVFFTKVDQFFSKMKISTMYSIAAIGSTVRWVMIYLFPNVVVFIFSQALHVLSFGVAHYAFIQYISQKLKPNQIPTAQGMYAAFAMSLSIALLTFLGGFLYEVSPKLSFLGMTLSSVPALLLTLFTMRKYNY</sequence>
<comment type="caution">
    <text evidence="10">The sequence shown here is derived from an EMBL/GenBank/DDBJ whole genome shotgun (WGS) entry which is preliminary data.</text>
</comment>
<feature type="domain" description="Major facilitator superfamily associated" evidence="9">
    <location>
        <begin position="7"/>
        <end position="361"/>
    </location>
</feature>
<dbReference type="PANTHER" id="PTHR23522:SF10">
    <property type="entry name" value="3-PHENYLPROPIONIC ACID TRANSPORTER-RELATED"/>
    <property type="match status" value="1"/>
</dbReference>
<feature type="transmembrane region" description="Helical" evidence="8">
    <location>
        <begin position="159"/>
        <end position="181"/>
    </location>
</feature>
<dbReference type="EMBL" id="QWVS01000028">
    <property type="protein sequence ID" value="RID84070.1"/>
    <property type="molecule type" value="Genomic_DNA"/>
</dbReference>
<dbReference type="Proteomes" id="UP000266016">
    <property type="component" value="Unassembled WGS sequence"/>
</dbReference>
<dbReference type="InterPro" id="IPR026032">
    <property type="entry name" value="HcaT-like"/>
</dbReference>
<dbReference type="PANTHER" id="PTHR23522">
    <property type="entry name" value="BLL5896 PROTEIN"/>
    <property type="match status" value="1"/>
</dbReference>
<feature type="transmembrane region" description="Helical" evidence="8">
    <location>
        <begin position="12"/>
        <end position="31"/>
    </location>
</feature>
<evidence type="ECO:0000313" key="10">
    <source>
        <dbReference type="EMBL" id="RID84070.1"/>
    </source>
</evidence>
<evidence type="ECO:0000256" key="1">
    <source>
        <dbReference type="ARBA" id="ARBA00004429"/>
    </source>
</evidence>
<evidence type="ECO:0000256" key="4">
    <source>
        <dbReference type="ARBA" id="ARBA00022519"/>
    </source>
</evidence>
<dbReference type="InterPro" id="IPR036259">
    <property type="entry name" value="MFS_trans_sf"/>
</dbReference>
<feature type="transmembrane region" description="Helical" evidence="8">
    <location>
        <begin position="359"/>
        <end position="379"/>
    </location>
</feature>
<dbReference type="GO" id="GO:0005886">
    <property type="term" value="C:plasma membrane"/>
    <property type="evidence" value="ECO:0007669"/>
    <property type="project" value="UniProtKB-SubCell"/>
</dbReference>
<feature type="transmembrane region" description="Helical" evidence="8">
    <location>
        <begin position="37"/>
        <end position="58"/>
    </location>
</feature>
<dbReference type="Gene3D" id="1.20.1250.20">
    <property type="entry name" value="MFS general substrate transporter like domains"/>
    <property type="match status" value="2"/>
</dbReference>
<keyword evidence="11" id="KW-1185">Reference proteome</keyword>
<evidence type="ECO:0000256" key="6">
    <source>
        <dbReference type="ARBA" id="ARBA00022989"/>
    </source>
</evidence>
<dbReference type="NCBIfam" id="NF037955">
    <property type="entry name" value="mfs"/>
    <property type="match status" value="1"/>
</dbReference>
<evidence type="ECO:0000313" key="11">
    <source>
        <dbReference type="Proteomes" id="UP000266016"/>
    </source>
</evidence>
<comment type="subcellular location">
    <subcellularLocation>
        <location evidence="1">Cell inner membrane</location>
        <topology evidence="1">Multi-pass membrane protein</topology>
    </subcellularLocation>
</comment>
<proteinExistence type="predicted"/>
<keyword evidence="4" id="KW-0997">Cell inner membrane</keyword>
<feature type="transmembrane region" description="Helical" evidence="8">
    <location>
        <begin position="333"/>
        <end position="353"/>
    </location>
</feature>
<dbReference type="InterPro" id="IPR024989">
    <property type="entry name" value="MFS_assoc_dom"/>
</dbReference>
<evidence type="ECO:0000256" key="2">
    <source>
        <dbReference type="ARBA" id="ARBA00022448"/>
    </source>
</evidence>
<evidence type="ECO:0000256" key="7">
    <source>
        <dbReference type="ARBA" id="ARBA00023136"/>
    </source>
</evidence>
<dbReference type="GO" id="GO:0030395">
    <property type="term" value="F:lactose binding"/>
    <property type="evidence" value="ECO:0007669"/>
    <property type="project" value="TreeGrafter"/>
</dbReference>
<evidence type="ECO:0000256" key="8">
    <source>
        <dbReference type="SAM" id="Phobius"/>
    </source>
</evidence>
<evidence type="ECO:0000259" key="9">
    <source>
        <dbReference type="Pfam" id="PF12832"/>
    </source>
</evidence>
<evidence type="ECO:0000256" key="3">
    <source>
        <dbReference type="ARBA" id="ARBA00022475"/>
    </source>
</evidence>
<accession>A0A398B829</accession>
<keyword evidence="6 8" id="KW-1133">Transmembrane helix</keyword>
<keyword evidence="3" id="KW-1003">Cell membrane</keyword>
<dbReference type="SUPFAM" id="SSF103473">
    <property type="entry name" value="MFS general substrate transporter"/>
    <property type="match status" value="1"/>
</dbReference>
<dbReference type="AlphaFoldDB" id="A0A398B829"/>
<feature type="transmembrane region" description="Helical" evidence="8">
    <location>
        <begin position="295"/>
        <end position="313"/>
    </location>
</feature>
<feature type="transmembrane region" description="Helical" evidence="8">
    <location>
        <begin position="95"/>
        <end position="113"/>
    </location>
</feature>
<feature type="transmembrane region" description="Helical" evidence="8">
    <location>
        <begin position="70"/>
        <end position="89"/>
    </location>
</feature>
<dbReference type="GO" id="GO:0015528">
    <property type="term" value="F:lactose:proton symporter activity"/>
    <property type="evidence" value="ECO:0007669"/>
    <property type="project" value="TreeGrafter"/>
</dbReference>
<feature type="transmembrane region" description="Helical" evidence="8">
    <location>
        <begin position="134"/>
        <end position="153"/>
    </location>
</feature>
<keyword evidence="2" id="KW-0813">Transport</keyword>
<feature type="transmembrane region" description="Helical" evidence="8">
    <location>
        <begin position="239"/>
        <end position="257"/>
    </location>
</feature>
<protein>
    <submittedName>
        <fullName evidence="10">MFS transporter</fullName>
    </submittedName>
</protein>
<dbReference type="RefSeq" id="WP_119117922.1">
    <property type="nucleotide sequence ID" value="NZ_QWVS01000028.1"/>
</dbReference>
<keyword evidence="7 8" id="KW-0472">Membrane</keyword>
<dbReference type="PIRSF" id="PIRSF004925">
    <property type="entry name" value="HcaT"/>
    <property type="match status" value="1"/>
</dbReference>
<organism evidence="10 11">
    <name type="scientific">Peribacillus asahii</name>
    <dbReference type="NCBI Taxonomy" id="228899"/>
    <lineage>
        <taxon>Bacteria</taxon>
        <taxon>Bacillati</taxon>
        <taxon>Bacillota</taxon>
        <taxon>Bacilli</taxon>
        <taxon>Bacillales</taxon>
        <taxon>Bacillaceae</taxon>
        <taxon>Peribacillus</taxon>
    </lineage>
</organism>
<feature type="transmembrane region" description="Helical" evidence="8">
    <location>
        <begin position="269"/>
        <end position="289"/>
    </location>
</feature>
<keyword evidence="5 8" id="KW-0812">Transmembrane</keyword>